<dbReference type="Pfam" id="PF20114">
    <property type="entry name" value="DUF6504"/>
    <property type="match status" value="1"/>
</dbReference>
<sequence length="102" mass="11706">MTRSGDAPEVLTVGGEPVEFTWRGRRFRIHSVLSRWREAGGWWNRASDGNYRPDDLAKSFWSVEAAPEGMLITFHVERDELSGQWQVRKAISKSAVQVEEDE</sequence>
<dbReference type="InterPro" id="IPR045443">
    <property type="entry name" value="DUF6504"/>
</dbReference>
<dbReference type="EMBL" id="CAEZZS010000076">
    <property type="protein sequence ID" value="CAB4784531.1"/>
    <property type="molecule type" value="Genomic_DNA"/>
</dbReference>
<reference evidence="2" key="1">
    <citation type="submission" date="2020-05" db="EMBL/GenBank/DDBJ databases">
        <authorList>
            <person name="Chiriac C."/>
            <person name="Salcher M."/>
            <person name="Ghai R."/>
            <person name="Kavagutti S V."/>
        </authorList>
    </citation>
    <scope>NUCLEOTIDE SEQUENCE</scope>
</reference>
<organism evidence="2">
    <name type="scientific">freshwater metagenome</name>
    <dbReference type="NCBI Taxonomy" id="449393"/>
    <lineage>
        <taxon>unclassified sequences</taxon>
        <taxon>metagenomes</taxon>
        <taxon>ecological metagenomes</taxon>
    </lineage>
</organism>
<proteinExistence type="predicted"/>
<evidence type="ECO:0000313" key="2">
    <source>
        <dbReference type="EMBL" id="CAB4784531.1"/>
    </source>
</evidence>
<protein>
    <submittedName>
        <fullName evidence="2">Unannotated protein</fullName>
    </submittedName>
</protein>
<dbReference type="AlphaFoldDB" id="A0A6J6WHI1"/>
<gene>
    <name evidence="2" type="ORF">UFOPK2922_01257</name>
</gene>
<feature type="domain" description="DUF6504" evidence="1">
    <location>
        <begin position="15"/>
        <end position="87"/>
    </location>
</feature>
<accession>A0A6J6WHI1</accession>
<name>A0A6J6WHI1_9ZZZZ</name>
<evidence type="ECO:0000259" key="1">
    <source>
        <dbReference type="Pfam" id="PF20114"/>
    </source>
</evidence>